<keyword evidence="2" id="KW-1185">Reference proteome</keyword>
<gene>
    <name evidence="1" type="ORF">ACAOBT_LOCUS36555</name>
</gene>
<dbReference type="AlphaFoldDB" id="A0A9P0VS25"/>
<reference evidence="1" key="1">
    <citation type="submission" date="2022-03" db="EMBL/GenBank/DDBJ databases">
        <authorList>
            <person name="Sayadi A."/>
        </authorList>
    </citation>
    <scope>NUCLEOTIDE SEQUENCE</scope>
</reference>
<dbReference type="EMBL" id="CAKOFQ010009714">
    <property type="protein sequence ID" value="CAH2018314.1"/>
    <property type="molecule type" value="Genomic_DNA"/>
</dbReference>
<dbReference type="OrthoDB" id="8038273at2759"/>
<evidence type="ECO:0000313" key="1">
    <source>
        <dbReference type="EMBL" id="CAH2018314.1"/>
    </source>
</evidence>
<evidence type="ECO:0000313" key="2">
    <source>
        <dbReference type="Proteomes" id="UP001152888"/>
    </source>
</evidence>
<name>A0A9P0VS25_ACAOB</name>
<comment type="caution">
    <text evidence="1">The sequence shown here is derived from an EMBL/GenBank/DDBJ whole genome shotgun (WGS) entry which is preliminary data.</text>
</comment>
<sequence>MYYFTDASNMERLDCSDDSVVMRNKTKAAWQEIMDTFIYENLNEAEKAEIAKHYCKNGTTFLTVL</sequence>
<dbReference type="Proteomes" id="UP001152888">
    <property type="component" value="Unassembled WGS sequence"/>
</dbReference>
<proteinExistence type="predicted"/>
<organism evidence="1 2">
    <name type="scientific">Acanthoscelides obtectus</name>
    <name type="common">Bean weevil</name>
    <name type="synonym">Bruchus obtectus</name>
    <dbReference type="NCBI Taxonomy" id="200917"/>
    <lineage>
        <taxon>Eukaryota</taxon>
        <taxon>Metazoa</taxon>
        <taxon>Ecdysozoa</taxon>
        <taxon>Arthropoda</taxon>
        <taxon>Hexapoda</taxon>
        <taxon>Insecta</taxon>
        <taxon>Pterygota</taxon>
        <taxon>Neoptera</taxon>
        <taxon>Endopterygota</taxon>
        <taxon>Coleoptera</taxon>
        <taxon>Polyphaga</taxon>
        <taxon>Cucujiformia</taxon>
        <taxon>Chrysomeloidea</taxon>
        <taxon>Chrysomelidae</taxon>
        <taxon>Bruchinae</taxon>
        <taxon>Bruchini</taxon>
        <taxon>Acanthoscelides</taxon>
    </lineage>
</organism>
<accession>A0A9P0VS25</accession>
<protein>
    <submittedName>
        <fullName evidence="1">Uncharacterized protein</fullName>
    </submittedName>
</protein>